<name>A0A0L0NUH9_CANAR</name>
<dbReference type="AlphaFoldDB" id="A0A0L0NUH9"/>
<keyword evidence="2" id="KW-0479">Metal-binding</keyword>
<keyword evidence="3" id="KW-0862">Zinc</keyword>
<gene>
    <name evidence="5" type="ORF">QG37_06248</name>
</gene>
<dbReference type="GO" id="GO:0005655">
    <property type="term" value="C:nucleolar ribonuclease P complex"/>
    <property type="evidence" value="ECO:0007669"/>
    <property type="project" value="TreeGrafter"/>
</dbReference>
<comment type="caution">
    <text evidence="5">The sequence shown here is derived from an EMBL/GenBank/DDBJ whole genome shotgun (WGS) entry which is preliminary data.</text>
</comment>
<evidence type="ECO:0000256" key="3">
    <source>
        <dbReference type="ARBA" id="ARBA00022833"/>
    </source>
</evidence>
<dbReference type="GO" id="GO:0046872">
    <property type="term" value="F:metal ion binding"/>
    <property type="evidence" value="ECO:0007669"/>
    <property type="project" value="UniProtKB-KW"/>
</dbReference>
<evidence type="ECO:0000256" key="2">
    <source>
        <dbReference type="ARBA" id="ARBA00022723"/>
    </source>
</evidence>
<dbReference type="PANTHER" id="PTHR14742:SF0">
    <property type="entry name" value="RIBONUCLEASE P PROTEIN SUBUNIT P21"/>
    <property type="match status" value="1"/>
</dbReference>
<organism evidence="5 6">
    <name type="scientific">Candidozyma auris</name>
    <name type="common">Yeast</name>
    <name type="synonym">Candida auris</name>
    <dbReference type="NCBI Taxonomy" id="498019"/>
    <lineage>
        <taxon>Eukaryota</taxon>
        <taxon>Fungi</taxon>
        <taxon>Dikarya</taxon>
        <taxon>Ascomycota</taxon>
        <taxon>Saccharomycotina</taxon>
        <taxon>Pichiomycetes</taxon>
        <taxon>Metschnikowiaceae</taxon>
        <taxon>Candidozyma</taxon>
    </lineage>
</organism>
<dbReference type="Pfam" id="PF04032">
    <property type="entry name" value="Rpr2"/>
    <property type="match status" value="1"/>
</dbReference>
<evidence type="ECO:0000256" key="4">
    <source>
        <dbReference type="ARBA" id="ARBA00038402"/>
    </source>
</evidence>
<dbReference type="VEuPathDB" id="FungiDB:QG37_06248"/>
<evidence type="ECO:0000313" key="5">
    <source>
        <dbReference type="EMBL" id="KND97831.1"/>
    </source>
</evidence>
<protein>
    <submittedName>
        <fullName evidence="5">Uncharacterized protein</fullName>
    </submittedName>
</protein>
<dbReference type="PANTHER" id="PTHR14742">
    <property type="entry name" value="RIBONUCLEASE P SUBUNIT P21"/>
    <property type="match status" value="1"/>
</dbReference>
<dbReference type="InterPro" id="IPR007175">
    <property type="entry name" value="Rpr2/Snm1/Rpp21"/>
</dbReference>
<reference evidence="6" key="1">
    <citation type="journal article" date="2015" name="BMC Genomics">
        <title>Draft genome of a commonly misdiagnosed multidrug resistant pathogen Candida auris.</title>
        <authorList>
            <person name="Chatterjee S."/>
            <person name="Alampalli S.V."/>
            <person name="Nageshan R.K."/>
            <person name="Chettiar S.T."/>
            <person name="Joshi S."/>
            <person name="Tatu U.S."/>
        </authorList>
    </citation>
    <scope>NUCLEOTIDE SEQUENCE [LARGE SCALE GENOMIC DNA]</scope>
    <source>
        <strain evidence="6">6684</strain>
    </source>
</reference>
<comment type="similarity">
    <text evidence="4">Belongs to the eukaryotic/archaeal RNase P protein component 4 family.</text>
</comment>
<evidence type="ECO:0000256" key="1">
    <source>
        <dbReference type="ARBA" id="ARBA00022694"/>
    </source>
</evidence>
<sequence>MAKAVKLPRVSKDHYARTSFLFQAANTHLQKGNSILSRAMARNVDQVAKRTVLKLLPHMKRSMCKKCNSLMVPGLTMTLRVENELKKGSAKADVLVVTCNECSTTKRFAIGQKRDYQLFCDRATVE</sequence>
<proteinExistence type="inferred from homology"/>
<evidence type="ECO:0000313" key="6">
    <source>
        <dbReference type="Proteomes" id="UP000037122"/>
    </source>
</evidence>
<dbReference type="Proteomes" id="UP000037122">
    <property type="component" value="Unassembled WGS sequence"/>
</dbReference>
<dbReference type="GO" id="GO:0008033">
    <property type="term" value="P:tRNA processing"/>
    <property type="evidence" value="ECO:0007669"/>
    <property type="project" value="UniProtKB-KW"/>
</dbReference>
<keyword evidence="1" id="KW-0819">tRNA processing</keyword>
<accession>A0A0L0NUH9</accession>
<dbReference type="Gene3D" id="6.20.50.20">
    <property type="match status" value="1"/>
</dbReference>
<dbReference type="EMBL" id="LGST01000041">
    <property type="protein sequence ID" value="KND97831.1"/>
    <property type="molecule type" value="Genomic_DNA"/>
</dbReference>